<accession>A0A0B7BZ90</accession>
<reference evidence="1" key="1">
    <citation type="submission" date="2014-12" db="EMBL/GenBank/DDBJ databases">
        <title>Insight into the proteome of Arion vulgaris.</title>
        <authorList>
            <person name="Aradska J."/>
            <person name="Bulat T."/>
            <person name="Smidak R."/>
            <person name="Sarate P."/>
            <person name="Gangsoo J."/>
            <person name="Sialana F."/>
            <person name="Bilban M."/>
            <person name="Lubec G."/>
        </authorList>
    </citation>
    <scope>NUCLEOTIDE SEQUENCE</scope>
    <source>
        <tissue evidence="1">Skin</tissue>
    </source>
</reference>
<evidence type="ECO:0000313" key="1">
    <source>
        <dbReference type="EMBL" id="CEK97460.1"/>
    </source>
</evidence>
<proteinExistence type="predicted"/>
<organism evidence="1">
    <name type="scientific">Arion vulgaris</name>
    <dbReference type="NCBI Taxonomy" id="1028688"/>
    <lineage>
        <taxon>Eukaryota</taxon>
        <taxon>Metazoa</taxon>
        <taxon>Spiralia</taxon>
        <taxon>Lophotrochozoa</taxon>
        <taxon>Mollusca</taxon>
        <taxon>Gastropoda</taxon>
        <taxon>Heterobranchia</taxon>
        <taxon>Euthyneura</taxon>
        <taxon>Panpulmonata</taxon>
        <taxon>Eupulmonata</taxon>
        <taxon>Stylommatophora</taxon>
        <taxon>Helicina</taxon>
        <taxon>Arionoidea</taxon>
        <taxon>Arionidae</taxon>
        <taxon>Arion</taxon>
    </lineage>
</organism>
<protein>
    <submittedName>
        <fullName evidence="1">Uncharacterized protein</fullName>
    </submittedName>
</protein>
<dbReference type="AlphaFoldDB" id="A0A0B7BZ90"/>
<name>A0A0B7BZ90_9EUPU</name>
<gene>
    <name evidence="1" type="primary">ORF215861</name>
</gene>
<dbReference type="EMBL" id="HACG01050595">
    <property type="protein sequence ID" value="CEK97460.1"/>
    <property type="molecule type" value="Transcribed_RNA"/>
</dbReference>
<sequence length="49" mass="6142">MERDIDKWKTDIVVREQLIGKRYGQMEDIYFCERTIKWKRYGQVKDIFL</sequence>